<evidence type="ECO:0008006" key="4">
    <source>
        <dbReference type="Google" id="ProtNLM"/>
    </source>
</evidence>
<evidence type="ECO:0000313" key="3">
    <source>
        <dbReference type="Proteomes" id="UP000830116"/>
    </source>
</evidence>
<evidence type="ECO:0000256" key="1">
    <source>
        <dbReference type="SAM" id="SignalP"/>
    </source>
</evidence>
<name>A0ABY4CBM3_9BACT</name>
<keyword evidence="3" id="KW-1185">Reference proteome</keyword>
<feature type="chain" id="PRO_5046879343" description="Alginate export domain-containing protein" evidence="1">
    <location>
        <begin position="24"/>
        <end position="467"/>
    </location>
</feature>
<proteinExistence type="predicted"/>
<evidence type="ECO:0000313" key="2">
    <source>
        <dbReference type="EMBL" id="UOF00913.1"/>
    </source>
</evidence>
<dbReference type="EMBL" id="CP093442">
    <property type="protein sequence ID" value="UOF00913.1"/>
    <property type="molecule type" value="Genomic_DNA"/>
</dbReference>
<protein>
    <recommendedName>
        <fullName evidence="4">Alginate export domain-containing protein</fullName>
    </recommendedName>
</protein>
<dbReference type="Proteomes" id="UP000830116">
    <property type="component" value="Chromosome"/>
</dbReference>
<feature type="signal peptide" evidence="1">
    <location>
        <begin position="1"/>
        <end position="23"/>
    </location>
</feature>
<organism evidence="2 3">
    <name type="scientific">Bdellovibrio reynosensis</name>
    <dbReference type="NCBI Taxonomy" id="2835041"/>
    <lineage>
        <taxon>Bacteria</taxon>
        <taxon>Pseudomonadati</taxon>
        <taxon>Bdellovibrionota</taxon>
        <taxon>Bdellovibrionia</taxon>
        <taxon>Bdellovibrionales</taxon>
        <taxon>Pseudobdellovibrionaceae</taxon>
        <taxon>Bdellovibrio</taxon>
    </lineage>
</organism>
<sequence length="467" mass="51023">MFKKNLVKVLGLALTVFASSAQAMTLDWTGGYRFEWTEVDRPTLGTPGERKAYGLNSLYLSPKIIAADGVNVVSRFDLLTNTSYEGSQLGEIWGLNNHTTGSKAVSNNQGTTSIQTSHLYLNVNQEYGALIVGRAPFEFGLGLTYSAGKGAFDHWYDSRDMVAYKIVVGDWFFMPVLSRKQSGSGFGQGKTISSTGFQLQYESEENKSTIGVFQENIRGAQSALDYSADQITAYGGVGAVATSDLNIQRTNFVLGRGFDSFGFKVEAGFQTGETGISNGTEDISVNGYGIAAEFYIPKLESKWDWSLKAGMATGDDAESTEFGGYAFNKNYDVAMLMFNHRLGQHDFLNTNVGRSNSNLTVGNSADDESISNAIYIAPSANYVWNERFDVRNTLVYGQLLNSVKNSVDSTKDLGLEWDIELIYKPSEKIQWVNQLGLLFPGSAWKNGAEGLGSDFTYGFASKAAISF</sequence>
<keyword evidence="1" id="KW-0732">Signal</keyword>
<accession>A0ABY4CBM3</accession>
<dbReference type="RefSeq" id="WP_243537105.1">
    <property type="nucleotide sequence ID" value="NZ_CP093442.1"/>
</dbReference>
<reference evidence="2" key="1">
    <citation type="submission" date="2022-03" db="EMBL/GenBank/DDBJ databases">
        <title>Genome Identification and Characterization of new species Bdellovibrio reynosense LBG001 sp. nov. from a Mexico soil sample.</title>
        <authorList>
            <person name="Camilli A."/>
            <person name="Ajao Y."/>
            <person name="Guo X."/>
        </authorList>
    </citation>
    <scope>NUCLEOTIDE SEQUENCE</scope>
    <source>
        <strain evidence="2">LBG001</strain>
    </source>
</reference>
<gene>
    <name evidence="2" type="ORF">MNR06_14520</name>
</gene>